<keyword evidence="4" id="KW-1185">Reference proteome</keyword>
<dbReference type="RefSeq" id="WP_096204890.1">
    <property type="nucleotide sequence ID" value="NZ_FZMP01000096.1"/>
</dbReference>
<feature type="domain" description="EamA" evidence="2">
    <location>
        <begin position="133"/>
        <end position="262"/>
    </location>
</feature>
<evidence type="ECO:0000313" key="3">
    <source>
        <dbReference type="EMBL" id="SNQ60509.1"/>
    </source>
</evidence>
<feature type="transmembrane region" description="Helical" evidence="1">
    <location>
        <begin position="189"/>
        <end position="209"/>
    </location>
</feature>
<dbReference type="SUPFAM" id="SSF103481">
    <property type="entry name" value="Multidrug resistance efflux transporter EmrE"/>
    <property type="match status" value="2"/>
</dbReference>
<name>A0A284VMS8_9EURY</name>
<dbReference type="Proteomes" id="UP000218615">
    <property type="component" value="Unassembled WGS sequence"/>
</dbReference>
<feature type="transmembrane region" description="Helical" evidence="1">
    <location>
        <begin position="221"/>
        <end position="239"/>
    </location>
</feature>
<dbReference type="PANTHER" id="PTHR22911:SF79">
    <property type="entry name" value="MOBA-LIKE NTP TRANSFERASE DOMAIN-CONTAINING PROTEIN"/>
    <property type="match status" value="1"/>
</dbReference>
<dbReference type="EMBL" id="FZMP01000096">
    <property type="protein sequence ID" value="SNQ60509.1"/>
    <property type="molecule type" value="Genomic_DNA"/>
</dbReference>
<keyword evidence="1" id="KW-0472">Membrane</keyword>
<dbReference type="InterPro" id="IPR037185">
    <property type="entry name" value="EmrE-like"/>
</dbReference>
<sequence>MGTCRDFCKKIIGMSVQNIIFYRVALAFLIILIILLISGNVDKIKLKDKKIYLVLFSILQVATMLTYFVSVLNASVSVAVLLLYTAPVYVTVLSPLLLKENPTRKEIMALILSIVGIVIIVDPEKLDFSYSVGIAAGILSGISYALEILTSKYIGQSYTGYTQAFWSFAIAVLILLPVGIVPIEIVSGNIVYLILLAIFPTILAVSLYFNGLKKVKASNASILGLIEPVSAVILAVLILGERVTIPILLGGALILAGAAIVMRER</sequence>
<feature type="transmembrane region" description="Helical" evidence="1">
    <location>
        <begin position="161"/>
        <end position="183"/>
    </location>
</feature>
<proteinExistence type="predicted"/>
<evidence type="ECO:0000313" key="4">
    <source>
        <dbReference type="Proteomes" id="UP000218615"/>
    </source>
</evidence>
<gene>
    <name evidence="3" type="ORF">MNV_1850018</name>
</gene>
<reference evidence="4" key="1">
    <citation type="submission" date="2017-06" db="EMBL/GenBank/DDBJ databases">
        <authorList>
            <person name="Cremers G."/>
        </authorList>
    </citation>
    <scope>NUCLEOTIDE SEQUENCE [LARGE SCALE GENOMIC DNA]</scope>
</reference>
<feature type="transmembrane region" description="Helical" evidence="1">
    <location>
        <begin position="76"/>
        <end position="98"/>
    </location>
</feature>
<protein>
    <recommendedName>
        <fullName evidence="2">EamA domain-containing protein</fullName>
    </recommendedName>
</protein>
<organism evidence="3 4">
    <name type="scientific">Candidatus Methanoperedens nitratireducens</name>
    <dbReference type="NCBI Taxonomy" id="1392998"/>
    <lineage>
        <taxon>Archaea</taxon>
        <taxon>Methanobacteriati</taxon>
        <taxon>Methanobacteriota</taxon>
        <taxon>Stenosarchaea group</taxon>
        <taxon>Methanomicrobia</taxon>
        <taxon>Methanosarcinales</taxon>
        <taxon>ANME-2 cluster</taxon>
        <taxon>Candidatus Methanoperedentaceae</taxon>
        <taxon>Candidatus Methanoperedens</taxon>
    </lineage>
</organism>
<evidence type="ECO:0000259" key="2">
    <source>
        <dbReference type="Pfam" id="PF00892"/>
    </source>
</evidence>
<dbReference type="InterPro" id="IPR000620">
    <property type="entry name" value="EamA_dom"/>
</dbReference>
<dbReference type="AlphaFoldDB" id="A0A284VMS8"/>
<feature type="domain" description="EamA" evidence="2">
    <location>
        <begin position="13"/>
        <end position="121"/>
    </location>
</feature>
<keyword evidence="1" id="KW-1133">Transmembrane helix</keyword>
<feature type="transmembrane region" description="Helical" evidence="1">
    <location>
        <begin position="107"/>
        <end position="122"/>
    </location>
</feature>
<feature type="transmembrane region" description="Helical" evidence="1">
    <location>
        <begin position="128"/>
        <end position="149"/>
    </location>
</feature>
<dbReference type="GO" id="GO:0016020">
    <property type="term" value="C:membrane"/>
    <property type="evidence" value="ECO:0007669"/>
    <property type="project" value="InterPro"/>
</dbReference>
<dbReference type="Pfam" id="PF00892">
    <property type="entry name" value="EamA"/>
    <property type="match status" value="2"/>
</dbReference>
<feature type="transmembrane region" description="Helical" evidence="1">
    <location>
        <begin position="245"/>
        <end position="262"/>
    </location>
</feature>
<accession>A0A284VMS8</accession>
<keyword evidence="1" id="KW-0812">Transmembrane</keyword>
<dbReference type="OrthoDB" id="148240at2157"/>
<feature type="transmembrane region" description="Helical" evidence="1">
    <location>
        <begin position="51"/>
        <end position="70"/>
    </location>
</feature>
<dbReference type="PANTHER" id="PTHR22911">
    <property type="entry name" value="ACYL-MALONYL CONDENSING ENZYME-RELATED"/>
    <property type="match status" value="1"/>
</dbReference>
<feature type="transmembrane region" description="Helical" evidence="1">
    <location>
        <begin position="20"/>
        <end position="39"/>
    </location>
</feature>
<evidence type="ECO:0000256" key="1">
    <source>
        <dbReference type="SAM" id="Phobius"/>
    </source>
</evidence>